<reference evidence="1 2" key="1">
    <citation type="submission" date="2020-08" db="EMBL/GenBank/DDBJ databases">
        <title>Genome public.</title>
        <authorList>
            <person name="Liu C."/>
            <person name="Sun Q."/>
        </authorList>
    </citation>
    <scope>NUCLEOTIDE SEQUENCE [LARGE SCALE GENOMIC DNA]</scope>
    <source>
        <strain evidence="1 2">BX4</strain>
    </source>
</reference>
<accession>A0ABR7F1D9</accession>
<dbReference type="RefSeq" id="WP_186840184.1">
    <property type="nucleotide sequence ID" value="NZ_JACOOZ010000003.1"/>
</dbReference>
<evidence type="ECO:0000313" key="1">
    <source>
        <dbReference type="EMBL" id="MBC5667403.1"/>
    </source>
</evidence>
<dbReference type="Proteomes" id="UP000597877">
    <property type="component" value="Unassembled WGS sequence"/>
</dbReference>
<proteinExistence type="predicted"/>
<dbReference type="EMBL" id="JACOOZ010000003">
    <property type="protein sequence ID" value="MBC5667403.1"/>
    <property type="molecule type" value="Genomic_DNA"/>
</dbReference>
<organism evidence="1 2">
    <name type="scientific">Eubacterium segne</name>
    <dbReference type="NCBI Taxonomy" id="2763045"/>
    <lineage>
        <taxon>Bacteria</taxon>
        <taxon>Bacillati</taxon>
        <taxon>Bacillota</taxon>
        <taxon>Clostridia</taxon>
        <taxon>Eubacteriales</taxon>
        <taxon>Eubacteriaceae</taxon>
        <taxon>Eubacterium</taxon>
    </lineage>
</organism>
<keyword evidence="2" id="KW-1185">Reference proteome</keyword>
<protein>
    <submittedName>
        <fullName evidence="1">Uncharacterized protein</fullName>
    </submittedName>
</protein>
<gene>
    <name evidence="1" type="ORF">H8S00_05305</name>
</gene>
<sequence>MKKKNKYEDIKMIDLDDKADISNIYIEHLYNTDKTVGFVASKELAEYVLQNVINLDETSVKEINFIDLYDINEYLISVNDEGHIVATPIDELYNVFDDVDIVYIDMDGDIEQDVIDYCVNENKEVILFGETDDKDCECCDYTNCKHTSSTTNYFINDKAVSKEEYEDAMAEIDLKYKEFHDEMNRWIDLLSW</sequence>
<name>A0ABR7F1D9_9FIRM</name>
<evidence type="ECO:0000313" key="2">
    <source>
        <dbReference type="Proteomes" id="UP000597877"/>
    </source>
</evidence>
<comment type="caution">
    <text evidence="1">The sequence shown here is derived from an EMBL/GenBank/DDBJ whole genome shotgun (WGS) entry which is preliminary data.</text>
</comment>